<dbReference type="EMBL" id="BAAAMY010000001">
    <property type="protein sequence ID" value="GAA1906550.1"/>
    <property type="molecule type" value="Genomic_DNA"/>
</dbReference>
<sequence>MTTSTIGLLAGLLLAIAIAVGGFSGFLLALVLGAAGYVIGGQLDGELDVTAMVRGRRG</sequence>
<dbReference type="InterPro" id="IPR018730">
    <property type="entry name" value="DUF2273"/>
</dbReference>
<dbReference type="RefSeq" id="WP_344003006.1">
    <property type="nucleotide sequence ID" value="NZ_BAAAMY010000001.1"/>
</dbReference>
<feature type="transmembrane region" description="Helical" evidence="1">
    <location>
        <begin position="12"/>
        <end position="39"/>
    </location>
</feature>
<organism evidence="2 3">
    <name type="scientific">Nocardioides lentus</name>
    <dbReference type="NCBI Taxonomy" id="338077"/>
    <lineage>
        <taxon>Bacteria</taxon>
        <taxon>Bacillati</taxon>
        <taxon>Actinomycetota</taxon>
        <taxon>Actinomycetes</taxon>
        <taxon>Propionibacteriales</taxon>
        <taxon>Nocardioidaceae</taxon>
        <taxon>Nocardioides</taxon>
    </lineage>
</organism>
<accession>A0ABN2NY25</accession>
<dbReference type="Pfam" id="PF10031">
    <property type="entry name" value="DUF2273"/>
    <property type="match status" value="1"/>
</dbReference>
<keyword evidence="1" id="KW-0472">Membrane</keyword>
<evidence type="ECO:0000313" key="3">
    <source>
        <dbReference type="Proteomes" id="UP001501612"/>
    </source>
</evidence>
<keyword evidence="1" id="KW-0812">Transmembrane</keyword>
<evidence type="ECO:0000313" key="2">
    <source>
        <dbReference type="EMBL" id="GAA1906550.1"/>
    </source>
</evidence>
<proteinExistence type="predicted"/>
<evidence type="ECO:0000256" key="1">
    <source>
        <dbReference type="SAM" id="Phobius"/>
    </source>
</evidence>
<dbReference type="Proteomes" id="UP001501612">
    <property type="component" value="Unassembled WGS sequence"/>
</dbReference>
<keyword evidence="1" id="KW-1133">Transmembrane helix</keyword>
<reference evidence="2 3" key="1">
    <citation type="journal article" date="2019" name="Int. J. Syst. Evol. Microbiol.">
        <title>The Global Catalogue of Microorganisms (GCM) 10K type strain sequencing project: providing services to taxonomists for standard genome sequencing and annotation.</title>
        <authorList>
            <consortium name="The Broad Institute Genomics Platform"/>
            <consortium name="The Broad Institute Genome Sequencing Center for Infectious Disease"/>
            <person name="Wu L."/>
            <person name="Ma J."/>
        </authorList>
    </citation>
    <scope>NUCLEOTIDE SEQUENCE [LARGE SCALE GENOMIC DNA]</scope>
    <source>
        <strain evidence="2 3">JCM 14046</strain>
    </source>
</reference>
<gene>
    <name evidence="2" type="ORF">GCM10009737_04160</name>
</gene>
<protein>
    <recommendedName>
        <fullName evidence="4">DUF2273 domain-containing protein</fullName>
    </recommendedName>
</protein>
<evidence type="ECO:0008006" key="4">
    <source>
        <dbReference type="Google" id="ProtNLM"/>
    </source>
</evidence>
<name>A0ABN2NY25_9ACTN</name>
<comment type="caution">
    <text evidence="2">The sequence shown here is derived from an EMBL/GenBank/DDBJ whole genome shotgun (WGS) entry which is preliminary data.</text>
</comment>
<keyword evidence="3" id="KW-1185">Reference proteome</keyword>